<feature type="domain" description="PDZ" evidence="7">
    <location>
        <begin position="99"/>
        <end position="153"/>
    </location>
</feature>
<evidence type="ECO:0000256" key="4">
    <source>
        <dbReference type="ARBA" id="ARBA00022801"/>
    </source>
</evidence>
<dbReference type="Gene3D" id="2.30.42.10">
    <property type="match status" value="1"/>
</dbReference>
<evidence type="ECO:0000256" key="1">
    <source>
        <dbReference type="ARBA" id="ARBA00009179"/>
    </source>
</evidence>
<dbReference type="PROSITE" id="PS50106">
    <property type="entry name" value="PDZ"/>
    <property type="match status" value="1"/>
</dbReference>
<keyword evidence="9" id="KW-1185">Reference proteome</keyword>
<comment type="caution">
    <text evidence="8">The sequence shown here is derived from an EMBL/GenBank/DDBJ whole genome shotgun (WGS) entry which is preliminary data.</text>
</comment>
<dbReference type="InterPro" id="IPR005151">
    <property type="entry name" value="Tail-specific_protease"/>
</dbReference>
<dbReference type="InterPro" id="IPR029045">
    <property type="entry name" value="ClpP/crotonase-like_dom_sf"/>
</dbReference>
<dbReference type="GO" id="GO:0004175">
    <property type="term" value="F:endopeptidase activity"/>
    <property type="evidence" value="ECO:0007669"/>
    <property type="project" value="TreeGrafter"/>
</dbReference>
<dbReference type="CDD" id="cd07560">
    <property type="entry name" value="Peptidase_S41_CPP"/>
    <property type="match status" value="1"/>
</dbReference>
<reference evidence="8 9" key="1">
    <citation type="submission" date="2016-09" db="EMBL/GenBank/DDBJ databases">
        <title>Complete genome of Desulfosporosinus sp. OL.</title>
        <authorList>
            <person name="Mardanov A."/>
            <person name="Beletsky A."/>
            <person name="Panova A."/>
            <person name="Karnachuk O."/>
            <person name="Ravin N."/>
        </authorList>
    </citation>
    <scope>NUCLEOTIDE SEQUENCE [LARGE SCALE GENOMIC DNA]</scope>
    <source>
        <strain evidence="8 9">OL</strain>
    </source>
</reference>
<dbReference type="InterPro" id="IPR032812">
    <property type="entry name" value="SbsA_Ig"/>
</dbReference>
<dbReference type="Pfam" id="PF13205">
    <property type="entry name" value="Big_5"/>
    <property type="match status" value="1"/>
</dbReference>
<comment type="similarity">
    <text evidence="1 6">Belongs to the peptidase S41A family.</text>
</comment>
<gene>
    <name evidence="8" type="ORF">DSOL_2003</name>
</gene>
<dbReference type="OrthoDB" id="9812068at2"/>
<protein>
    <recommendedName>
        <fullName evidence="7">PDZ domain-containing protein</fullName>
    </recommendedName>
</protein>
<proteinExistence type="inferred from homology"/>
<evidence type="ECO:0000256" key="3">
    <source>
        <dbReference type="ARBA" id="ARBA00022729"/>
    </source>
</evidence>
<dbReference type="RefSeq" id="WP_075364657.1">
    <property type="nucleotide sequence ID" value="NZ_MLBF01000011.1"/>
</dbReference>
<dbReference type="InterPro" id="IPR036034">
    <property type="entry name" value="PDZ_sf"/>
</dbReference>
<keyword evidence="4 6" id="KW-0378">Hydrolase</keyword>
<dbReference type="Gene3D" id="3.90.226.10">
    <property type="entry name" value="2-enoyl-CoA Hydratase, Chain A, domain 1"/>
    <property type="match status" value="1"/>
</dbReference>
<dbReference type="SMART" id="SM00245">
    <property type="entry name" value="TSPc"/>
    <property type="match status" value="1"/>
</dbReference>
<dbReference type="STRING" id="1888891.DSOL_2003"/>
<evidence type="ECO:0000256" key="2">
    <source>
        <dbReference type="ARBA" id="ARBA00022670"/>
    </source>
</evidence>
<dbReference type="PANTHER" id="PTHR32060">
    <property type="entry name" value="TAIL-SPECIFIC PROTEASE"/>
    <property type="match status" value="1"/>
</dbReference>
<dbReference type="AlphaFoldDB" id="A0A1Q8QY15"/>
<evidence type="ECO:0000313" key="8">
    <source>
        <dbReference type="EMBL" id="OLN32130.1"/>
    </source>
</evidence>
<dbReference type="Gene3D" id="3.30.750.44">
    <property type="match status" value="1"/>
</dbReference>
<dbReference type="Pfam" id="PF13180">
    <property type="entry name" value="PDZ_2"/>
    <property type="match status" value="1"/>
</dbReference>
<dbReference type="InterPro" id="IPR004447">
    <property type="entry name" value="Peptidase_S41A"/>
</dbReference>
<dbReference type="InterPro" id="IPR001478">
    <property type="entry name" value="PDZ"/>
</dbReference>
<evidence type="ECO:0000259" key="7">
    <source>
        <dbReference type="PROSITE" id="PS50106"/>
    </source>
</evidence>
<evidence type="ECO:0000256" key="5">
    <source>
        <dbReference type="ARBA" id="ARBA00022825"/>
    </source>
</evidence>
<dbReference type="GO" id="GO:0030288">
    <property type="term" value="C:outer membrane-bounded periplasmic space"/>
    <property type="evidence" value="ECO:0007669"/>
    <property type="project" value="TreeGrafter"/>
</dbReference>
<keyword evidence="2 6" id="KW-0645">Protease</keyword>
<organism evidence="8 9">
    <name type="scientific">Desulfosporosinus metallidurans</name>
    <dbReference type="NCBI Taxonomy" id="1888891"/>
    <lineage>
        <taxon>Bacteria</taxon>
        <taxon>Bacillati</taxon>
        <taxon>Bacillota</taxon>
        <taxon>Clostridia</taxon>
        <taxon>Eubacteriales</taxon>
        <taxon>Desulfitobacteriaceae</taxon>
        <taxon>Desulfosporosinus</taxon>
    </lineage>
</organism>
<dbReference type="CDD" id="cd06782">
    <property type="entry name" value="cpPDZ_CPP-like"/>
    <property type="match status" value="1"/>
</dbReference>
<sequence length="538" mass="58320">MLARFLRKKAVGHLVLYLMLVLTLLLSNSTSVLASNVDVLPEIRALLQNQYVDPVSADVLNAPTVDETLKRLGDPHTMYFSPVDYQGFVGSINMSFYGIGVHINMEAEGVRVVSVISGSPAEEVGLKAGDLIVSAAGQSLAGLSSDQAVRLLRGIEGSTVQISVRQGTVTKDLNVTRRAITEPTVTGSLLDGHIGYLGLKSFGSNTPKEFERAVMQLSNQSVDSWIVDLRDNGGGYLSSAIDLAGYFIGPHVAIQVKDRTGVIRLYQAPEQAFTLNQPILFLTNENSASASEILTAAVKDYHKATIVGTTTYGKGSVQSMFTLSNGGVFKMTVDHFYSPFGHQIDKVGVTPDVAIQQADSLKAAELLLSDKTVALTKARTPDYWEAWGELSNSVATQEKSASYSLYYPDYRKVSELSGIPLDKKFTVHFDGAINWQSVNDSSIELIDSLTGERTLTTFNTLGPSDVQVIPEKALSPDATYWLVIHPTIRDVAGQTLHEGTVEVVHTLQGSGTPEKAKIQSFGKPLDYGWAIWDLGEKQ</sequence>
<dbReference type="GO" id="GO:0007165">
    <property type="term" value="P:signal transduction"/>
    <property type="evidence" value="ECO:0007669"/>
    <property type="project" value="TreeGrafter"/>
</dbReference>
<dbReference type="SMART" id="SM00228">
    <property type="entry name" value="PDZ"/>
    <property type="match status" value="1"/>
</dbReference>
<dbReference type="PANTHER" id="PTHR32060:SF22">
    <property type="entry name" value="CARBOXYL-TERMINAL-PROCESSING PEPTIDASE 3, CHLOROPLASTIC"/>
    <property type="match status" value="1"/>
</dbReference>
<dbReference type="GO" id="GO:0006508">
    <property type="term" value="P:proteolysis"/>
    <property type="evidence" value="ECO:0007669"/>
    <property type="project" value="UniProtKB-KW"/>
</dbReference>
<keyword evidence="5 6" id="KW-0720">Serine protease</keyword>
<evidence type="ECO:0000256" key="6">
    <source>
        <dbReference type="RuleBase" id="RU004404"/>
    </source>
</evidence>
<dbReference type="SUPFAM" id="SSF50156">
    <property type="entry name" value="PDZ domain-like"/>
    <property type="match status" value="1"/>
</dbReference>
<dbReference type="SUPFAM" id="SSF52096">
    <property type="entry name" value="ClpP/crotonase"/>
    <property type="match status" value="1"/>
</dbReference>
<dbReference type="Pfam" id="PF03572">
    <property type="entry name" value="Peptidase_S41"/>
    <property type="match status" value="1"/>
</dbReference>
<keyword evidence="3" id="KW-0732">Signal</keyword>
<dbReference type="NCBIfam" id="TIGR00225">
    <property type="entry name" value="prc"/>
    <property type="match status" value="1"/>
</dbReference>
<name>A0A1Q8QY15_9FIRM</name>
<accession>A0A1Q8QY15</accession>
<dbReference type="EMBL" id="MLBF01000011">
    <property type="protein sequence ID" value="OLN32130.1"/>
    <property type="molecule type" value="Genomic_DNA"/>
</dbReference>
<evidence type="ECO:0000313" key="9">
    <source>
        <dbReference type="Proteomes" id="UP000186102"/>
    </source>
</evidence>
<dbReference type="Proteomes" id="UP000186102">
    <property type="component" value="Unassembled WGS sequence"/>
</dbReference>
<dbReference type="GO" id="GO:0008236">
    <property type="term" value="F:serine-type peptidase activity"/>
    <property type="evidence" value="ECO:0007669"/>
    <property type="project" value="UniProtKB-KW"/>
</dbReference>